<name>A0A2U2J1Q5_9SPHN</name>
<evidence type="ECO:0000313" key="7">
    <source>
        <dbReference type="Proteomes" id="UP000245916"/>
    </source>
</evidence>
<evidence type="ECO:0000313" key="6">
    <source>
        <dbReference type="EMBL" id="PWG02278.1"/>
    </source>
</evidence>
<keyword evidence="4 5" id="KW-0472">Membrane</keyword>
<feature type="transmembrane region" description="Helical" evidence="5">
    <location>
        <begin position="76"/>
        <end position="95"/>
    </location>
</feature>
<dbReference type="AlphaFoldDB" id="A0A2U2J1Q5"/>
<dbReference type="EMBL" id="QFFF01000001">
    <property type="protein sequence ID" value="PWG02278.1"/>
    <property type="molecule type" value="Genomic_DNA"/>
</dbReference>
<keyword evidence="3 5" id="KW-1133">Transmembrane helix</keyword>
<evidence type="ECO:0000256" key="1">
    <source>
        <dbReference type="ARBA" id="ARBA00004370"/>
    </source>
</evidence>
<dbReference type="GO" id="GO:0016020">
    <property type="term" value="C:membrane"/>
    <property type="evidence" value="ECO:0007669"/>
    <property type="project" value="UniProtKB-SubCell"/>
</dbReference>
<dbReference type="Proteomes" id="UP000245916">
    <property type="component" value="Unassembled WGS sequence"/>
</dbReference>
<reference evidence="6 7" key="1">
    <citation type="submission" date="2018-05" db="EMBL/GenBank/DDBJ databases">
        <title>Genome of Sphingosinicella humi QZX222.</title>
        <authorList>
            <person name="Qiao Z."/>
            <person name="Wang G."/>
        </authorList>
    </citation>
    <scope>NUCLEOTIDE SEQUENCE [LARGE SCALE GENOMIC DNA]</scope>
    <source>
        <strain evidence="6 7">QZX222</strain>
    </source>
</reference>
<dbReference type="InterPro" id="IPR001129">
    <property type="entry name" value="Membr-assoc_MAPEG"/>
</dbReference>
<keyword evidence="2 5" id="KW-0812">Transmembrane</keyword>
<feature type="transmembrane region" description="Helical" evidence="5">
    <location>
        <begin position="107"/>
        <end position="128"/>
    </location>
</feature>
<keyword evidence="7" id="KW-1185">Reference proteome</keyword>
<evidence type="ECO:0000256" key="5">
    <source>
        <dbReference type="SAM" id="Phobius"/>
    </source>
</evidence>
<evidence type="ECO:0000256" key="2">
    <source>
        <dbReference type="ARBA" id="ARBA00022692"/>
    </source>
</evidence>
<comment type="subcellular location">
    <subcellularLocation>
        <location evidence="1">Membrane</location>
    </subcellularLocation>
</comment>
<protein>
    <submittedName>
        <fullName evidence="6">GST-like protein</fullName>
    </submittedName>
</protein>
<proteinExistence type="predicted"/>
<dbReference type="InterPro" id="IPR023352">
    <property type="entry name" value="MAPEG-like_dom_sf"/>
</dbReference>
<dbReference type="OrthoDB" id="7619858at2"/>
<organism evidence="6 7">
    <name type="scientific">Allosphingosinicella humi</name>
    <dbReference type="NCBI Taxonomy" id="2068657"/>
    <lineage>
        <taxon>Bacteria</taxon>
        <taxon>Pseudomonadati</taxon>
        <taxon>Pseudomonadota</taxon>
        <taxon>Alphaproteobacteria</taxon>
        <taxon>Sphingomonadales</taxon>
        <taxon>Sphingomonadaceae</taxon>
        <taxon>Allosphingosinicella</taxon>
    </lineage>
</organism>
<dbReference type="Gene3D" id="1.20.120.550">
    <property type="entry name" value="Membrane associated eicosanoid/glutathione metabolism-like domain"/>
    <property type="match status" value="1"/>
</dbReference>
<dbReference type="RefSeq" id="WP_109270418.1">
    <property type="nucleotide sequence ID" value="NZ_QFFF01000001.1"/>
</dbReference>
<feature type="transmembrane region" description="Helical" evidence="5">
    <location>
        <begin position="53"/>
        <end position="70"/>
    </location>
</feature>
<evidence type="ECO:0000256" key="4">
    <source>
        <dbReference type="ARBA" id="ARBA00023136"/>
    </source>
</evidence>
<accession>A0A2U2J1Q5</accession>
<comment type="caution">
    <text evidence="6">The sequence shown here is derived from an EMBL/GenBank/DDBJ whole genome shotgun (WGS) entry which is preliminary data.</text>
</comment>
<evidence type="ECO:0000256" key="3">
    <source>
        <dbReference type="ARBA" id="ARBA00022989"/>
    </source>
</evidence>
<gene>
    <name evidence="6" type="ORF">DF286_04930</name>
</gene>
<dbReference type="PANTHER" id="PTHR35814:SF1">
    <property type="entry name" value="GLUTATHIONE S-TRANSFERASE-RELATED"/>
    <property type="match status" value="1"/>
</dbReference>
<sequence>MILPITLTIAGACALISVWLGLRVSQLRIRHKVLIGDGGDERLTRRMRAHANFSEYAPTFLILLGLIELAHGSETWLWIVAILFVLARLAHPFGMDRPGSSPLRMGGALATWLLLFGLAAYALAIPYLERAASAPITYAEGQDL</sequence>
<dbReference type="SUPFAM" id="SSF161084">
    <property type="entry name" value="MAPEG domain-like"/>
    <property type="match status" value="1"/>
</dbReference>
<dbReference type="Pfam" id="PF01124">
    <property type="entry name" value="MAPEG"/>
    <property type="match status" value="1"/>
</dbReference>
<dbReference type="PANTHER" id="PTHR35814">
    <property type="match status" value="1"/>
</dbReference>
<feature type="transmembrane region" description="Helical" evidence="5">
    <location>
        <begin position="6"/>
        <end position="22"/>
    </location>
</feature>